<sequence>MSRRPLAVRLVLAALGALTVWASAVPAAHAQSLFQIAAANQAFDQQQASMLANMQRQNANAQQQLWQQHLRVNGPRLQQQYRQLLASGNRQFTFEQFAYWDLMTAAGTNVQGALAAQRAQFEGNQAAHRTVQQGHDSYNAGWRNNSARQSAAVANYSNQAIRGVGPYVDSQTGATQMLPHSLPAGQVYRDGQNNAYAQDAQGVYHRWAGNGWVRLDAAR</sequence>
<accession>A0ABX2ESE2</accession>
<comment type="caution">
    <text evidence="2">The sequence shown here is derived from an EMBL/GenBank/DDBJ whole genome shotgun (WGS) entry which is preliminary data.</text>
</comment>
<evidence type="ECO:0000256" key="1">
    <source>
        <dbReference type="SAM" id="SignalP"/>
    </source>
</evidence>
<name>A0ABX2ESE2_9BURK</name>
<evidence type="ECO:0000313" key="3">
    <source>
        <dbReference type="Proteomes" id="UP000737171"/>
    </source>
</evidence>
<evidence type="ECO:0000313" key="2">
    <source>
        <dbReference type="EMBL" id="NRF71615.1"/>
    </source>
</evidence>
<organism evidence="2 3">
    <name type="scientific">Pseudaquabacterium terrae</name>
    <dbReference type="NCBI Taxonomy" id="2732868"/>
    <lineage>
        <taxon>Bacteria</taxon>
        <taxon>Pseudomonadati</taxon>
        <taxon>Pseudomonadota</taxon>
        <taxon>Betaproteobacteria</taxon>
        <taxon>Burkholderiales</taxon>
        <taxon>Sphaerotilaceae</taxon>
        <taxon>Pseudaquabacterium</taxon>
    </lineage>
</organism>
<evidence type="ECO:0008006" key="4">
    <source>
        <dbReference type="Google" id="ProtNLM"/>
    </source>
</evidence>
<keyword evidence="1" id="KW-0732">Signal</keyword>
<dbReference type="EMBL" id="JABRWJ010000012">
    <property type="protein sequence ID" value="NRF71615.1"/>
    <property type="molecule type" value="Genomic_DNA"/>
</dbReference>
<protein>
    <recommendedName>
        <fullName evidence="4">DUF3300 domain-containing protein</fullName>
    </recommendedName>
</protein>
<feature type="signal peptide" evidence="1">
    <location>
        <begin position="1"/>
        <end position="30"/>
    </location>
</feature>
<keyword evidence="3" id="KW-1185">Reference proteome</keyword>
<dbReference type="Proteomes" id="UP000737171">
    <property type="component" value="Unassembled WGS sequence"/>
</dbReference>
<feature type="chain" id="PRO_5046089983" description="DUF3300 domain-containing protein" evidence="1">
    <location>
        <begin position="31"/>
        <end position="219"/>
    </location>
</feature>
<reference evidence="2 3" key="1">
    <citation type="submission" date="2020-05" db="EMBL/GenBank/DDBJ databases">
        <title>Aquincola sp. isolate from soil.</title>
        <authorList>
            <person name="Han J."/>
            <person name="Kim D.-U."/>
        </authorList>
    </citation>
    <scope>NUCLEOTIDE SEQUENCE [LARGE SCALE GENOMIC DNA]</scope>
    <source>
        <strain evidence="2 3">S2</strain>
    </source>
</reference>
<gene>
    <name evidence="2" type="ORF">HLB44_31970</name>
</gene>
<dbReference type="RefSeq" id="WP_173133145.1">
    <property type="nucleotide sequence ID" value="NZ_JABRWJ010000012.1"/>
</dbReference>
<proteinExistence type="predicted"/>